<accession>U1QTS2</accession>
<sequence>MVIFIREVDTRNCYASFEAIFVHQNWHIGCVNRLSRMCDSANSSNLTGFVDCRFVKIGSVER</sequence>
<evidence type="ECO:0000313" key="2">
    <source>
        <dbReference type="Proteomes" id="UP000016519"/>
    </source>
</evidence>
<organism evidence="1 2">
    <name type="scientific">Alloscardovia omnicolens F0580</name>
    <dbReference type="NCBI Taxonomy" id="1321816"/>
    <lineage>
        <taxon>Bacteria</taxon>
        <taxon>Bacillati</taxon>
        <taxon>Actinomycetota</taxon>
        <taxon>Actinomycetes</taxon>
        <taxon>Bifidobacteriales</taxon>
        <taxon>Bifidobacteriaceae</taxon>
        <taxon>Alloscardovia</taxon>
    </lineage>
</organism>
<proteinExistence type="predicted"/>
<evidence type="ECO:0000313" key="1">
    <source>
        <dbReference type="EMBL" id="ERH30830.1"/>
    </source>
</evidence>
<dbReference type="EMBL" id="AWSI01000021">
    <property type="protein sequence ID" value="ERH30830.1"/>
    <property type="molecule type" value="Genomic_DNA"/>
</dbReference>
<dbReference type="STRING" id="419015.HMPREF3214_01574"/>
<reference evidence="1 2" key="1">
    <citation type="submission" date="2013-08" db="EMBL/GenBank/DDBJ databases">
        <authorList>
            <person name="Weinstock G."/>
            <person name="Sodergren E."/>
            <person name="Wylie T."/>
            <person name="Fulton L."/>
            <person name="Fulton R."/>
            <person name="Fronick C."/>
            <person name="O'Laughlin M."/>
            <person name="Godfrey J."/>
            <person name="Miner T."/>
            <person name="Herter B."/>
            <person name="Appelbaum E."/>
            <person name="Cordes M."/>
            <person name="Lek S."/>
            <person name="Wollam A."/>
            <person name="Pepin K.H."/>
            <person name="Palsikar V.B."/>
            <person name="Mitreva M."/>
            <person name="Wilson R.K."/>
        </authorList>
    </citation>
    <scope>NUCLEOTIDE SEQUENCE [LARGE SCALE GENOMIC DNA]</scope>
    <source>
        <strain evidence="1 2">F0580</strain>
    </source>
</reference>
<comment type="caution">
    <text evidence="1">The sequence shown here is derived from an EMBL/GenBank/DDBJ whole genome shotgun (WGS) entry which is preliminary data.</text>
</comment>
<protein>
    <submittedName>
        <fullName evidence="1">Uncharacterized protein</fullName>
    </submittedName>
</protein>
<keyword evidence="2" id="KW-1185">Reference proteome</keyword>
<dbReference type="HOGENOM" id="CLU_208242_0_0_11"/>
<dbReference type="AlphaFoldDB" id="U1QTS2"/>
<gene>
    <name evidence="1" type="ORF">HMPREF9244_00778</name>
</gene>
<name>U1QTS2_9BIFI</name>
<dbReference type="Proteomes" id="UP000016519">
    <property type="component" value="Unassembled WGS sequence"/>
</dbReference>